<proteinExistence type="predicted"/>
<dbReference type="Pfam" id="PF01904">
    <property type="entry name" value="DUF72"/>
    <property type="match status" value="1"/>
</dbReference>
<dbReference type="PANTHER" id="PTHR30348:SF4">
    <property type="entry name" value="DUF72 DOMAIN-CONTAINING PROTEIN"/>
    <property type="match status" value="1"/>
</dbReference>
<evidence type="ECO:0000313" key="2">
    <source>
        <dbReference type="Proteomes" id="UP000613193"/>
    </source>
</evidence>
<dbReference type="SUPFAM" id="SSF117396">
    <property type="entry name" value="TM1631-like"/>
    <property type="match status" value="1"/>
</dbReference>
<dbReference type="EMBL" id="JAEHFW010000001">
    <property type="protein sequence ID" value="MBK0378958.1"/>
    <property type="molecule type" value="Genomic_DNA"/>
</dbReference>
<dbReference type="RefSeq" id="WP_200065404.1">
    <property type="nucleotide sequence ID" value="NZ_JAEHFW010000001.1"/>
</dbReference>
<organism evidence="1 2">
    <name type="scientific">Mucilaginibacter segetis</name>
    <dbReference type="NCBI Taxonomy" id="2793071"/>
    <lineage>
        <taxon>Bacteria</taxon>
        <taxon>Pseudomonadati</taxon>
        <taxon>Bacteroidota</taxon>
        <taxon>Sphingobacteriia</taxon>
        <taxon>Sphingobacteriales</taxon>
        <taxon>Sphingobacteriaceae</taxon>
        <taxon>Mucilaginibacter</taxon>
    </lineage>
</organism>
<comment type="caution">
    <text evidence="1">The sequence shown here is derived from an EMBL/GenBank/DDBJ whole genome shotgun (WGS) entry which is preliminary data.</text>
</comment>
<dbReference type="InterPro" id="IPR036520">
    <property type="entry name" value="UPF0759_sf"/>
</dbReference>
<gene>
    <name evidence="1" type="ORF">I5M19_06550</name>
</gene>
<dbReference type="AlphaFoldDB" id="A0A934PTY6"/>
<keyword evidence="2" id="KW-1185">Reference proteome</keyword>
<protein>
    <submittedName>
        <fullName evidence="1">DUF72 domain-containing protein</fullName>
    </submittedName>
</protein>
<dbReference type="Proteomes" id="UP000613193">
    <property type="component" value="Unassembled WGS sequence"/>
</dbReference>
<reference evidence="1" key="1">
    <citation type="submission" date="2020-12" db="EMBL/GenBank/DDBJ databases">
        <title>Bacterial novel species Mucilaginibacter sp. SD-g isolated from soil.</title>
        <authorList>
            <person name="Jung H.-Y."/>
        </authorList>
    </citation>
    <scope>NUCLEOTIDE SEQUENCE</scope>
    <source>
        <strain evidence="1">SD-g</strain>
    </source>
</reference>
<sequence>MDWHIGCSGFHYKDWRGTFYPEDLPQRKWFDFYCEHFNTLELNVTFYRFPQLSFLQNWYQKSPAEFRFAVKAPRAITHYKKFNDTDELVNSFYETINNGLREKLGPVLFQIPPSFNYTEEKLEKIINALNPDFMNILEPRHVSWWQPEVYEKLAQHHITFCGMSHPTLPDEVIQNTPVIYYRFHGVPNLYRSPYSNEFLQHIVNVVKHNKQAQKGWFYFNNDYDAVAIANAKDMINMTKE</sequence>
<dbReference type="InterPro" id="IPR002763">
    <property type="entry name" value="DUF72"/>
</dbReference>
<name>A0A934PTY6_9SPHI</name>
<accession>A0A934PTY6</accession>
<dbReference type="PANTHER" id="PTHR30348">
    <property type="entry name" value="UNCHARACTERIZED PROTEIN YECE"/>
    <property type="match status" value="1"/>
</dbReference>
<evidence type="ECO:0000313" key="1">
    <source>
        <dbReference type="EMBL" id="MBK0378958.1"/>
    </source>
</evidence>
<dbReference type="Gene3D" id="3.20.20.410">
    <property type="entry name" value="Protein of unknown function UPF0759"/>
    <property type="match status" value="1"/>
</dbReference>